<dbReference type="GO" id="GO:0030968">
    <property type="term" value="P:endoplasmic reticulum unfolded protein response"/>
    <property type="evidence" value="ECO:0000318"/>
    <property type="project" value="GO_Central"/>
</dbReference>
<keyword evidence="5" id="KW-0346">Stress response</keyword>
<evidence type="ECO:0000256" key="1">
    <source>
        <dbReference type="ARBA" id="ARBA00022741"/>
    </source>
</evidence>
<dbReference type="InterPro" id="IPR018181">
    <property type="entry name" value="Heat_shock_70_CS"/>
</dbReference>
<dbReference type="FunFam" id="3.30.420.40:FF:000004">
    <property type="entry name" value="Molecular chaperone DnaK"/>
    <property type="match status" value="1"/>
</dbReference>
<feature type="coiled-coil region" evidence="4">
    <location>
        <begin position="570"/>
        <end position="604"/>
    </location>
</feature>
<dbReference type="GO" id="GO:0005524">
    <property type="term" value="F:ATP binding"/>
    <property type="evidence" value="ECO:0007669"/>
    <property type="project" value="UniProtKB-KW"/>
</dbReference>
<dbReference type="SMR" id="A2E1T4"/>
<dbReference type="SUPFAM" id="SSF53067">
    <property type="entry name" value="Actin-like ATPase domain"/>
    <property type="match status" value="2"/>
</dbReference>
<dbReference type="GO" id="GO:0005737">
    <property type="term" value="C:cytoplasm"/>
    <property type="evidence" value="ECO:0000318"/>
    <property type="project" value="GO_Central"/>
</dbReference>
<dbReference type="KEGG" id="tva:4771391"/>
<dbReference type="eggNOG" id="KOG0100">
    <property type="taxonomic scope" value="Eukaryota"/>
</dbReference>
<evidence type="ECO:0000256" key="3">
    <source>
        <dbReference type="RuleBase" id="RU003322"/>
    </source>
</evidence>
<dbReference type="InterPro" id="IPR029047">
    <property type="entry name" value="HSP70_peptide-bd_sf"/>
</dbReference>
<reference evidence="5" key="1">
    <citation type="submission" date="2006-10" db="EMBL/GenBank/DDBJ databases">
        <authorList>
            <person name="Amadeo P."/>
            <person name="Zhao Q."/>
            <person name="Wortman J."/>
            <person name="Fraser-Liggett C."/>
            <person name="Carlton J."/>
        </authorList>
    </citation>
    <scope>NUCLEOTIDE SEQUENCE</scope>
    <source>
        <strain evidence="5">G3</strain>
    </source>
</reference>
<dbReference type="GO" id="GO:0005788">
    <property type="term" value="C:endoplasmic reticulum lumen"/>
    <property type="evidence" value="ECO:0000318"/>
    <property type="project" value="GO_Central"/>
</dbReference>
<dbReference type="VEuPathDB" id="TrichDB:TVAG_424450"/>
<dbReference type="GO" id="GO:0036503">
    <property type="term" value="P:ERAD pathway"/>
    <property type="evidence" value="ECO:0000318"/>
    <property type="project" value="GO_Central"/>
</dbReference>
<dbReference type="Gene3D" id="3.30.420.40">
    <property type="match status" value="2"/>
</dbReference>
<dbReference type="Gene3D" id="3.90.640.10">
    <property type="entry name" value="Actin, Chain A, domain 4"/>
    <property type="match status" value="1"/>
</dbReference>
<dbReference type="InterPro" id="IPR013126">
    <property type="entry name" value="Hsp_70_fam"/>
</dbReference>
<dbReference type="VEuPathDB" id="TrichDB:TVAGG3_0304730"/>
<dbReference type="Pfam" id="PF00012">
    <property type="entry name" value="HSP70"/>
    <property type="match status" value="1"/>
</dbReference>
<organism evidence="5 6">
    <name type="scientific">Trichomonas vaginalis (strain ATCC PRA-98 / G3)</name>
    <dbReference type="NCBI Taxonomy" id="412133"/>
    <lineage>
        <taxon>Eukaryota</taxon>
        <taxon>Metamonada</taxon>
        <taxon>Parabasalia</taxon>
        <taxon>Trichomonadida</taxon>
        <taxon>Trichomonadidae</taxon>
        <taxon>Trichomonas</taxon>
    </lineage>
</organism>
<dbReference type="InterPro" id="IPR043129">
    <property type="entry name" value="ATPase_NBD"/>
</dbReference>
<dbReference type="PROSITE" id="PS00297">
    <property type="entry name" value="HSP70_1"/>
    <property type="match status" value="1"/>
</dbReference>
<keyword evidence="1 3" id="KW-0547">Nucleotide-binding</keyword>
<dbReference type="RefSeq" id="XP_001325636.1">
    <property type="nucleotide sequence ID" value="XM_001325601.1"/>
</dbReference>
<dbReference type="Gene3D" id="2.60.34.10">
    <property type="entry name" value="Substrate Binding Domain Of DNAk, Chain A, domain 1"/>
    <property type="match status" value="1"/>
</dbReference>
<dbReference type="STRING" id="5722.A2E1T4"/>
<dbReference type="FunFam" id="3.30.30.30:FF:000003">
    <property type="entry name" value="Heat shock protein 9"/>
    <property type="match status" value="1"/>
</dbReference>
<keyword evidence="2 3" id="KW-0067">ATP-binding</keyword>
<proteinExistence type="inferred from homology"/>
<gene>
    <name evidence="5" type="ORF">TVAG_424450</name>
</gene>
<dbReference type="GO" id="GO:0031072">
    <property type="term" value="F:heat shock protein binding"/>
    <property type="evidence" value="ECO:0000318"/>
    <property type="project" value="GO_Central"/>
</dbReference>
<reference evidence="5" key="2">
    <citation type="journal article" date="2007" name="Science">
        <title>Draft genome sequence of the sexually transmitted pathogen Trichomonas vaginalis.</title>
        <authorList>
            <person name="Carlton J.M."/>
            <person name="Hirt R.P."/>
            <person name="Silva J.C."/>
            <person name="Delcher A.L."/>
            <person name="Schatz M."/>
            <person name="Zhao Q."/>
            <person name="Wortman J.R."/>
            <person name="Bidwell S.L."/>
            <person name="Alsmark U.C.M."/>
            <person name="Besteiro S."/>
            <person name="Sicheritz-Ponten T."/>
            <person name="Noel C.J."/>
            <person name="Dacks J.B."/>
            <person name="Foster P.G."/>
            <person name="Simillion C."/>
            <person name="Van de Peer Y."/>
            <person name="Miranda-Saavedra D."/>
            <person name="Barton G.J."/>
            <person name="Westrop G.D."/>
            <person name="Mueller S."/>
            <person name="Dessi D."/>
            <person name="Fiori P.L."/>
            <person name="Ren Q."/>
            <person name="Paulsen I."/>
            <person name="Zhang H."/>
            <person name="Bastida-Corcuera F.D."/>
            <person name="Simoes-Barbosa A."/>
            <person name="Brown M.T."/>
            <person name="Hayes R.D."/>
            <person name="Mukherjee M."/>
            <person name="Okumura C.Y."/>
            <person name="Schneider R."/>
            <person name="Smith A.J."/>
            <person name="Vanacova S."/>
            <person name="Villalvazo M."/>
            <person name="Haas B.J."/>
            <person name="Pertea M."/>
            <person name="Feldblyum T.V."/>
            <person name="Utterback T.R."/>
            <person name="Shu C.L."/>
            <person name="Osoegawa K."/>
            <person name="de Jong P.J."/>
            <person name="Hrdy I."/>
            <person name="Horvathova L."/>
            <person name="Zubacova Z."/>
            <person name="Dolezal P."/>
            <person name="Malik S.B."/>
            <person name="Logsdon J.M. Jr."/>
            <person name="Henze K."/>
            <person name="Gupta A."/>
            <person name="Wang C.C."/>
            <person name="Dunne R.L."/>
            <person name="Upcroft J.A."/>
            <person name="Upcroft P."/>
            <person name="White O."/>
            <person name="Salzberg S.L."/>
            <person name="Tang P."/>
            <person name="Chiu C.-H."/>
            <person name="Lee Y.-S."/>
            <person name="Embley T.M."/>
            <person name="Coombs G.H."/>
            <person name="Mottram J.C."/>
            <person name="Tachezy J."/>
            <person name="Fraser-Liggett C.M."/>
            <person name="Johnson P.J."/>
        </authorList>
    </citation>
    <scope>NUCLEOTIDE SEQUENCE [LARGE SCALE GENOMIC DNA]</scope>
    <source>
        <strain evidence="5">G3</strain>
    </source>
</reference>
<dbReference type="SUPFAM" id="SSF100920">
    <property type="entry name" value="Heat shock protein 70kD (HSP70), peptide-binding domain"/>
    <property type="match status" value="1"/>
</dbReference>
<dbReference type="InParanoid" id="A2E1T4"/>
<dbReference type="PRINTS" id="PR00301">
    <property type="entry name" value="HEATSHOCK70"/>
</dbReference>
<dbReference type="FunFam" id="3.90.640.10:FF:000002">
    <property type="entry name" value="Heat shock 70 kDa"/>
    <property type="match status" value="1"/>
</dbReference>
<dbReference type="GO" id="GO:0016020">
    <property type="term" value="C:membrane"/>
    <property type="evidence" value="ECO:0000318"/>
    <property type="project" value="GO_Central"/>
</dbReference>
<dbReference type="GO" id="GO:0042026">
    <property type="term" value="P:protein refolding"/>
    <property type="evidence" value="ECO:0000318"/>
    <property type="project" value="GO_Central"/>
</dbReference>
<protein>
    <submittedName>
        <fullName evidence="5">Heat shock cognate protein, putative</fullName>
    </submittedName>
</protein>
<dbReference type="PANTHER" id="PTHR19375">
    <property type="entry name" value="HEAT SHOCK PROTEIN 70KDA"/>
    <property type="match status" value="1"/>
</dbReference>
<name>A2E1T4_TRIV3</name>
<dbReference type="OMA" id="HPYVEIN"/>
<dbReference type="GO" id="GO:0044183">
    <property type="term" value="F:protein folding chaperone"/>
    <property type="evidence" value="ECO:0000318"/>
    <property type="project" value="GO_Central"/>
</dbReference>
<evidence type="ECO:0000256" key="2">
    <source>
        <dbReference type="ARBA" id="ARBA00022840"/>
    </source>
</evidence>
<evidence type="ECO:0000256" key="4">
    <source>
        <dbReference type="SAM" id="Coils"/>
    </source>
</evidence>
<dbReference type="PROSITE" id="PS00329">
    <property type="entry name" value="HSP70_2"/>
    <property type="match status" value="1"/>
</dbReference>
<dbReference type="AlphaFoldDB" id="A2E1T4"/>
<sequence length="622" mass="70205">MFAFLFCSRVSCEQKHPIIGIDLGTTFSCVGVFMNGKVDIIPNEVGNRITPSVVYIGNGKKIVGDAAMPYLVSEPKNTIYAIKRLIGRRFSDPEVQNEIPHLGYKVIDKNNHPYVEINNNGVIEHYSPEEISSMILYKMKSVAESYLGYQINESVVTVPAYFNDNQRKSTFDAGKIIGLKITRIINEPTAASLAYGLDRKNQDSVNILVYDLGGGTFDISLLTVEDSFFEVLATSGDTHLGGEDFDIRLVEHFADVFQRKTGKNPRNNPRSMAILKRECEHAKRVLTFEHQTQIEIENFYEGLSFSEPLTRARFEELNMDLFRKTIQPITQVLDDANLMKHEIDEIVLVGGSTRIIKIQQLVREYFNGKSLCKSINPDEAVANGAAVEGAILNNEVDILLHNINPLTLGIETVGGLMSEVIPRNTRIPVTKTRTFSNAEDDDDTVTIQIYEGERPLTRDNHFLGSFDLSGLPPGPRGTVLFEVSFELDQNNILTVSAKDISSGHEESITISANDNRLDSDEMENAIENAQQWEEDDEKLRSQIVAKNKFETAIARAFLKLGETDLPEEKREHLEKRLNEEKEYLKDTEDDAEQILERFDKLGEEVSFLFTEKDEKEMNTDEI</sequence>
<dbReference type="GO" id="GO:0140662">
    <property type="term" value="F:ATP-dependent protein folding chaperone"/>
    <property type="evidence" value="ECO:0007669"/>
    <property type="project" value="InterPro"/>
</dbReference>
<comment type="similarity">
    <text evidence="3">Belongs to the heat shock protein 70 family.</text>
</comment>
<dbReference type="FunFam" id="2.60.34.10:FF:000014">
    <property type="entry name" value="Chaperone protein DnaK HSP70"/>
    <property type="match status" value="1"/>
</dbReference>
<dbReference type="EMBL" id="DS113286">
    <property type="protein sequence ID" value="EAY13413.1"/>
    <property type="molecule type" value="Genomic_DNA"/>
</dbReference>
<dbReference type="Proteomes" id="UP000001542">
    <property type="component" value="Unassembled WGS sequence"/>
</dbReference>
<dbReference type="GO" id="GO:0034663">
    <property type="term" value="C:endoplasmic reticulum chaperone complex"/>
    <property type="evidence" value="ECO:0000318"/>
    <property type="project" value="GO_Central"/>
</dbReference>
<feature type="coiled-coil region" evidence="4">
    <location>
        <begin position="515"/>
        <end position="542"/>
    </location>
</feature>
<dbReference type="OrthoDB" id="2401965at2759"/>
<evidence type="ECO:0000313" key="5">
    <source>
        <dbReference type="EMBL" id="EAY13413.1"/>
    </source>
</evidence>
<dbReference type="GO" id="GO:0005634">
    <property type="term" value="C:nucleus"/>
    <property type="evidence" value="ECO:0000318"/>
    <property type="project" value="GO_Central"/>
</dbReference>
<evidence type="ECO:0000313" key="6">
    <source>
        <dbReference type="Proteomes" id="UP000001542"/>
    </source>
</evidence>
<keyword evidence="6" id="KW-1185">Reference proteome</keyword>
<dbReference type="GO" id="GO:0016887">
    <property type="term" value="F:ATP hydrolysis activity"/>
    <property type="evidence" value="ECO:0000318"/>
    <property type="project" value="GO_Central"/>
</dbReference>
<keyword evidence="4" id="KW-0175">Coiled coil</keyword>
<accession>A2E1T4</accession>